<dbReference type="OrthoDB" id="2013972at2759"/>
<dbReference type="PANTHER" id="PTHR43591:SF24">
    <property type="entry name" value="2-METHOXY-6-POLYPRENYL-1,4-BENZOQUINOL METHYLASE, MITOCHONDRIAL"/>
    <property type="match status" value="1"/>
</dbReference>
<accession>A0A0C3LG59</accession>
<evidence type="ECO:0000313" key="3">
    <source>
        <dbReference type="Proteomes" id="UP000054248"/>
    </source>
</evidence>
<gene>
    <name evidence="2" type="ORF">M407DRAFT_241204</name>
</gene>
<dbReference type="PANTHER" id="PTHR43591">
    <property type="entry name" value="METHYLTRANSFERASE"/>
    <property type="match status" value="1"/>
</dbReference>
<reference evidence="3" key="2">
    <citation type="submission" date="2015-01" db="EMBL/GenBank/DDBJ databases">
        <title>Evolutionary Origins and Diversification of the Mycorrhizal Mutualists.</title>
        <authorList>
            <consortium name="DOE Joint Genome Institute"/>
            <consortium name="Mycorrhizal Genomics Consortium"/>
            <person name="Kohler A."/>
            <person name="Kuo A."/>
            <person name="Nagy L.G."/>
            <person name="Floudas D."/>
            <person name="Copeland A."/>
            <person name="Barry K.W."/>
            <person name="Cichocki N."/>
            <person name="Veneault-Fourrey C."/>
            <person name="LaButti K."/>
            <person name="Lindquist E.A."/>
            <person name="Lipzen A."/>
            <person name="Lundell T."/>
            <person name="Morin E."/>
            <person name="Murat C."/>
            <person name="Riley R."/>
            <person name="Ohm R."/>
            <person name="Sun H."/>
            <person name="Tunlid A."/>
            <person name="Henrissat B."/>
            <person name="Grigoriev I.V."/>
            <person name="Hibbett D.S."/>
            <person name="Martin F."/>
        </authorList>
    </citation>
    <scope>NUCLEOTIDE SEQUENCE [LARGE SCALE GENOMIC DNA]</scope>
    <source>
        <strain evidence="3">MUT 4182</strain>
    </source>
</reference>
<evidence type="ECO:0000259" key="1">
    <source>
        <dbReference type="Pfam" id="PF08242"/>
    </source>
</evidence>
<dbReference type="HOGENOM" id="CLU_010595_5_2_1"/>
<proteinExistence type="predicted"/>
<reference evidence="2 3" key="1">
    <citation type="submission" date="2014-04" db="EMBL/GenBank/DDBJ databases">
        <authorList>
            <consortium name="DOE Joint Genome Institute"/>
            <person name="Kuo A."/>
            <person name="Girlanda M."/>
            <person name="Perotto S."/>
            <person name="Kohler A."/>
            <person name="Nagy L.G."/>
            <person name="Floudas D."/>
            <person name="Copeland A."/>
            <person name="Barry K.W."/>
            <person name="Cichocki N."/>
            <person name="Veneault-Fourrey C."/>
            <person name="LaButti K."/>
            <person name="Lindquist E.A."/>
            <person name="Lipzen A."/>
            <person name="Lundell T."/>
            <person name="Morin E."/>
            <person name="Murat C."/>
            <person name="Sun H."/>
            <person name="Tunlid A."/>
            <person name="Henrissat B."/>
            <person name="Grigoriev I.V."/>
            <person name="Hibbett D.S."/>
            <person name="Martin F."/>
            <person name="Nordberg H.P."/>
            <person name="Cantor M.N."/>
            <person name="Hua S.X."/>
        </authorList>
    </citation>
    <scope>NUCLEOTIDE SEQUENCE [LARGE SCALE GENOMIC DNA]</scope>
    <source>
        <strain evidence="2 3">MUT 4182</strain>
    </source>
</reference>
<dbReference type="AlphaFoldDB" id="A0A0C3LG59"/>
<sequence>MVATISHDRYFRDDYADDELTGDEMGVREFSDTSRCSSPTWSIYSYESSVDHQRMLREIHGRVFNNTSEYYMLPADAPEHCRLDMQHEMLKKKMNGLFLRPDAVHRALAPKQTEVPSILDVGAGSGCWALDVGKLFPHADVVGIDLAPANLKSPPPPNCRFECDDVNLGLDQYHDGFDVVNARCVSSGIADYRAFLEDVSQVLRPGGVFQSIEAEFQLYDEHFRPVTARSEDDPEFSWTQKMSLASLSAMEARGPGIRAGPQIPKWLKDMEGTWEETGEKVLWIPIGPWGEESLGERSKYVAELMRQDVIRFTSSVRPLLLTAGYFEETIDLWTERVHDELKNLRRRLYIRWICSWGIKRRKSGDVFY</sequence>
<dbReference type="Gene3D" id="3.40.50.150">
    <property type="entry name" value="Vaccinia Virus protein VP39"/>
    <property type="match status" value="1"/>
</dbReference>
<dbReference type="InterPro" id="IPR013217">
    <property type="entry name" value="Methyltransf_12"/>
</dbReference>
<evidence type="ECO:0000313" key="2">
    <source>
        <dbReference type="EMBL" id="KIO32953.1"/>
    </source>
</evidence>
<feature type="domain" description="Methyltransferase type 12" evidence="1">
    <location>
        <begin position="119"/>
        <end position="209"/>
    </location>
</feature>
<dbReference type="CDD" id="cd02440">
    <property type="entry name" value="AdoMet_MTases"/>
    <property type="match status" value="1"/>
</dbReference>
<dbReference type="EMBL" id="KN822951">
    <property type="protein sequence ID" value="KIO32953.1"/>
    <property type="molecule type" value="Genomic_DNA"/>
</dbReference>
<dbReference type="InterPro" id="IPR029063">
    <property type="entry name" value="SAM-dependent_MTases_sf"/>
</dbReference>
<name>A0A0C3LG59_9AGAM</name>
<dbReference type="SUPFAM" id="SSF53335">
    <property type="entry name" value="S-adenosyl-L-methionine-dependent methyltransferases"/>
    <property type="match status" value="1"/>
</dbReference>
<dbReference type="GO" id="GO:0008168">
    <property type="term" value="F:methyltransferase activity"/>
    <property type="evidence" value="ECO:0007669"/>
    <property type="project" value="TreeGrafter"/>
</dbReference>
<dbReference type="Proteomes" id="UP000054248">
    <property type="component" value="Unassembled WGS sequence"/>
</dbReference>
<protein>
    <recommendedName>
        <fullName evidence="1">Methyltransferase type 12 domain-containing protein</fullName>
    </recommendedName>
</protein>
<dbReference type="Pfam" id="PF08242">
    <property type="entry name" value="Methyltransf_12"/>
    <property type="match status" value="1"/>
</dbReference>
<organism evidence="2 3">
    <name type="scientific">Tulasnella calospora MUT 4182</name>
    <dbReference type="NCBI Taxonomy" id="1051891"/>
    <lineage>
        <taxon>Eukaryota</taxon>
        <taxon>Fungi</taxon>
        <taxon>Dikarya</taxon>
        <taxon>Basidiomycota</taxon>
        <taxon>Agaricomycotina</taxon>
        <taxon>Agaricomycetes</taxon>
        <taxon>Cantharellales</taxon>
        <taxon>Tulasnellaceae</taxon>
        <taxon>Tulasnella</taxon>
    </lineage>
</organism>
<keyword evidence="3" id="KW-1185">Reference proteome</keyword>